<reference evidence="3" key="1">
    <citation type="submission" date="2017-02" db="UniProtKB">
        <authorList>
            <consortium name="WormBaseParasite"/>
        </authorList>
    </citation>
    <scope>IDENTIFICATION</scope>
</reference>
<dbReference type="AlphaFoldDB" id="A0A0R3QV45"/>
<reference evidence="1 2" key="2">
    <citation type="submission" date="2018-11" db="EMBL/GenBank/DDBJ databases">
        <authorList>
            <consortium name="Pathogen Informatics"/>
        </authorList>
    </citation>
    <scope>NUCLEOTIDE SEQUENCE [LARGE SCALE GENOMIC DNA]</scope>
</reference>
<dbReference type="EMBL" id="UZAG01017061">
    <property type="protein sequence ID" value="VDO32592.1"/>
    <property type="molecule type" value="Genomic_DNA"/>
</dbReference>
<dbReference type="Proteomes" id="UP000280834">
    <property type="component" value="Unassembled WGS sequence"/>
</dbReference>
<protein>
    <submittedName>
        <fullName evidence="3">Protein-serine/threonine phosphatase</fullName>
    </submittedName>
</protein>
<name>A0A0R3QV45_9BILA</name>
<dbReference type="WBParaSite" id="BTMF_0001159701-mRNA-1">
    <property type="protein sequence ID" value="BTMF_0001159701-mRNA-1"/>
    <property type="gene ID" value="BTMF_0001159701"/>
</dbReference>
<keyword evidence="2" id="KW-1185">Reference proteome</keyword>
<proteinExistence type="predicted"/>
<sequence>MADSTVLKASDDSAKQSAIHLASTNLLTESDAEIVVCFFS</sequence>
<evidence type="ECO:0000313" key="2">
    <source>
        <dbReference type="Proteomes" id="UP000280834"/>
    </source>
</evidence>
<evidence type="ECO:0000313" key="1">
    <source>
        <dbReference type="EMBL" id="VDO32592.1"/>
    </source>
</evidence>
<evidence type="ECO:0000313" key="3">
    <source>
        <dbReference type="WBParaSite" id="BTMF_0001159701-mRNA-1"/>
    </source>
</evidence>
<gene>
    <name evidence="1" type="ORF">BTMF_LOCUS9631</name>
</gene>
<accession>A0A0R3QV45</accession>
<organism evidence="3">
    <name type="scientific">Brugia timori</name>
    <dbReference type="NCBI Taxonomy" id="42155"/>
    <lineage>
        <taxon>Eukaryota</taxon>
        <taxon>Metazoa</taxon>
        <taxon>Ecdysozoa</taxon>
        <taxon>Nematoda</taxon>
        <taxon>Chromadorea</taxon>
        <taxon>Rhabditida</taxon>
        <taxon>Spirurina</taxon>
        <taxon>Spiruromorpha</taxon>
        <taxon>Filarioidea</taxon>
        <taxon>Onchocercidae</taxon>
        <taxon>Brugia</taxon>
    </lineage>
</organism>